<evidence type="ECO:0000256" key="2">
    <source>
        <dbReference type="ARBA" id="ARBA00022448"/>
    </source>
</evidence>
<comment type="caution">
    <text evidence="6">The sequence shown here is derived from an EMBL/GenBank/DDBJ whole genome shotgun (WGS) entry which is preliminary data.</text>
</comment>
<dbReference type="Pfam" id="PF00005">
    <property type="entry name" value="ABC_tran"/>
    <property type="match status" value="1"/>
</dbReference>
<dbReference type="Proteomes" id="UP000013167">
    <property type="component" value="Unassembled WGS sequence"/>
</dbReference>
<dbReference type="AlphaFoldDB" id="N0DZU0"/>
<dbReference type="InterPro" id="IPR003593">
    <property type="entry name" value="AAA+_ATPase"/>
</dbReference>
<dbReference type="PANTHER" id="PTHR46743">
    <property type="entry name" value="TEICHOIC ACIDS EXPORT ATP-BINDING PROTEIN TAGH"/>
    <property type="match status" value="1"/>
</dbReference>
<keyword evidence="7" id="KW-1185">Reference proteome</keyword>
<dbReference type="InterPro" id="IPR027417">
    <property type="entry name" value="P-loop_NTPase"/>
</dbReference>
<dbReference type="GO" id="GO:0140359">
    <property type="term" value="F:ABC-type transporter activity"/>
    <property type="evidence" value="ECO:0007669"/>
    <property type="project" value="InterPro"/>
</dbReference>
<evidence type="ECO:0000313" key="7">
    <source>
        <dbReference type="Proteomes" id="UP000013167"/>
    </source>
</evidence>
<dbReference type="SUPFAM" id="SSF52540">
    <property type="entry name" value="P-loop containing nucleoside triphosphate hydrolases"/>
    <property type="match status" value="1"/>
</dbReference>
<keyword evidence="2" id="KW-0813">Transport</keyword>
<evidence type="ECO:0000313" key="6">
    <source>
        <dbReference type="EMBL" id="CCH70158.1"/>
    </source>
</evidence>
<organism evidence="6 7">
    <name type="scientific">Phycicoccus elongatus Lp2</name>
    <dbReference type="NCBI Taxonomy" id="1193181"/>
    <lineage>
        <taxon>Bacteria</taxon>
        <taxon>Bacillati</taxon>
        <taxon>Actinomycetota</taxon>
        <taxon>Actinomycetes</taxon>
        <taxon>Micrococcales</taxon>
        <taxon>Intrasporangiaceae</taxon>
        <taxon>Phycicoccus</taxon>
    </lineage>
</organism>
<sequence>MTTTQGSGAVSPTAPMEGEILIDARGVSKRFASYHRRATSLKERMVRREQSEGDVFWALRDVDLQVRRGETVGLTGPNGSGKSTLLKVLSGILRPNDGTVEVRGRVASLLELGAGFDGELTGRENVYLNSALLGVPREETDRLFEAIVDFSELGPFIDYPVKHYSSGMYVRLGFAVAVHVDPDILIVDEVLAVGDAAFQRKCLARIEDFQRQGKTILFVSHAAGQIESLCTRAVLLDHGRVLFDGPPRQTIKRLNKLLGVDGVATIDGELARIIDFAVVDPSTGAPLEEFVVGARATVSCQVEVLRQPSAKAKFSLHVNAPGQPDAVAHVTPRFHTVPAAELPVGTHALSWQIEEWPDMPGDFSLGLGIFVDDTLMAAARIDGLRISGGSVRCIPGEVRLDDGEAVRETAPENLT</sequence>
<dbReference type="PROSITE" id="PS50893">
    <property type="entry name" value="ABC_TRANSPORTER_2"/>
    <property type="match status" value="1"/>
</dbReference>
<dbReference type="InterPro" id="IPR050683">
    <property type="entry name" value="Bact_Polysacc_Export_ATP-bd"/>
</dbReference>
<comment type="similarity">
    <text evidence="1">Belongs to the ABC transporter superfamily.</text>
</comment>
<name>N0DZU0_9MICO</name>
<dbReference type="eggNOG" id="COG1134">
    <property type="taxonomic scope" value="Bacteria"/>
</dbReference>
<dbReference type="HOGENOM" id="CLU_000604_101_5_11"/>
<dbReference type="InterPro" id="IPR015860">
    <property type="entry name" value="ABC_transpr_TagH-like"/>
</dbReference>
<dbReference type="CDD" id="cd03220">
    <property type="entry name" value="ABC_KpsT_Wzt"/>
    <property type="match status" value="1"/>
</dbReference>
<evidence type="ECO:0000256" key="3">
    <source>
        <dbReference type="ARBA" id="ARBA00022741"/>
    </source>
</evidence>
<dbReference type="GO" id="GO:0005524">
    <property type="term" value="F:ATP binding"/>
    <property type="evidence" value="ECO:0007669"/>
    <property type="project" value="UniProtKB-KW"/>
</dbReference>
<keyword evidence="3" id="KW-0547">Nucleotide-binding</keyword>
<dbReference type="GO" id="GO:0016020">
    <property type="term" value="C:membrane"/>
    <property type="evidence" value="ECO:0007669"/>
    <property type="project" value="InterPro"/>
</dbReference>
<dbReference type="STRING" id="1193181.BN10_520059"/>
<protein>
    <submittedName>
        <fullName evidence="6">ABC transporter related protein</fullName>
    </submittedName>
</protein>
<dbReference type="InterPro" id="IPR003439">
    <property type="entry name" value="ABC_transporter-like_ATP-bd"/>
</dbReference>
<keyword evidence="4" id="KW-0067">ATP-binding</keyword>
<dbReference type="Gene3D" id="3.40.50.300">
    <property type="entry name" value="P-loop containing nucleotide triphosphate hydrolases"/>
    <property type="match status" value="1"/>
</dbReference>
<evidence type="ECO:0000259" key="5">
    <source>
        <dbReference type="PROSITE" id="PS50893"/>
    </source>
</evidence>
<feature type="domain" description="ABC transporter" evidence="5">
    <location>
        <begin position="41"/>
        <end position="263"/>
    </location>
</feature>
<dbReference type="RefSeq" id="WP_010850012.1">
    <property type="nucleotide sequence ID" value="NZ_HF570956.1"/>
</dbReference>
<reference evidence="6 7" key="1">
    <citation type="journal article" date="2013" name="ISME J.">
        <title>A metabolic model for members of the genus Tetrasphaera involved in enhanced biological phosphorus removal.</title>
        <authorList>
            <person name="Kristiansen R."/>
            <person name="Nguyen H.T.T."/>
            <person name="Saunders A.M."/>
            <person name="Nielsen J.L."/>
            <person name="Wimmer R."/>
            <person name="Le V.Q."/>
            <person name="McIlroy S.J."/>
            <person name="Petrovski S."/>
            <person name="Seviour R.J."/>
            <person name="Calteau A."/>
            <person name="Nielsen K.L."/>
            <person name="Nielsen P.H."/>
        </authorList>
    </citation>
    <scope>NUCLEOTIDE SEQUENCE [LARGE SCALE GENOMIC DNA]</scope>
    <source>
        <strain evidence="6 7">Lp2</strain>
    </source>
</reference>
<proteinExistence type="inferred from homology"/>
<dbReference type="EMBL" id="CAIZ01000122">
    <property type="protein sequence ID" value="CCH70158.1"/>
    <property type="molecule type" value="Genomic_DNA"/>
</dbReference>
<dbReference type="PANTHER" id="PTHR46743:SF2">
    <property type="entry name" value="TEICHOIC ACIDS EXPORT ATP-BINDING PROTEIN TAGH"/>
    <property type="match status" value="1"/>
</dbReference>
<dbReference type="SMART" id="SM00382">
    <property type="entry name" value="AAA"/>
    <property type="match status" value="1"/>
</dbReference>
<evidence type="ECO:0000256" key="4">
    <source>
        <dbReference type="ARBA" id="ARBA00022840"/>
    </source>
</evidence>
<gene>
    <name evidence="6" type="ORF">BN10_520059</name>
</gene>
<evidence type="ECO:0000256" key="1">
    <source>
        <dbReference type="ARBA" id="ARBA00005417"/>
    </source>
</evidence>
<dbReference type="GO" id="GO:0016887">
    <property type="term" value="F:ATP hydrolysis activity"/>
    <property type="evidence" value="ECO:0007669"/>
    <property type="project" value="InterPro"/>
</dbReference>
<accession>N0DZU0</accession>